<organism evidence="1 2">
    <name type="scientific">Streptoalloteichus hindustanus</name>
    <dbReference type="NCBI Taxonomy" id="2017"/>
    <lineage>
        <taxon>Bacteria</taxon>
        <taxon>Bacillati</taxon>
        <taxon>Actinomycetota</taxon>
        <taxon>Actinomycetes</taxon>
        <taxon>Pseudonocardiales</taxon>
        <taxon>Pseudonocardiaceae</taxon>
        <taxon>Streptoalloteichus</taxon>
    </lineage>
</organism>
<keyword evidence="2" id="KW-1185">Reference proteome</keyword>
<evidence type="ECO:0000313" key="1">
    <source>
        <dbReference type="EMBL" id="SHF26930.1"/>
    </source>
</evidence>
<dbReference type="Proteomes" id="UP000184501">
    <property type="component" value="Unassembled WGS sequence"/>
</dbReference>
<dbReference type="CDD" id="cd05403">
    <property type="entry name" value="NT_KNTase_like"/>
    <property type="match status" value="1"/>
</dbReference>
<dbReference type="Gene3D" id="3.30.460.10">
    <property type="entry name" value="Beta Polymerase, domain 2"/>
    <property type="match status" value="1"/>
</dbReference>
<evidence type="ECO:0000313" key="2">
    <source>
        <dbReference type="Proteomes" id="UP000184501"/>
    </source>
</evidence>
<dbReference type="RefSeq" id="WP_073481113.1">
    <property type="nucleotide sequence ID" value="NZ_FQVN01000003.1"/>
</dbReference>
<evidence type="ECO:0008006" key="3">
    <source>
        <dbReference type="Google" id="ProtNLM"/>
    </source>
</evidence>
<dbReference type="STRING" id="2017.SAMN05444320_10326"/>
<protein>
    <recommendedName>
        <fullName evidence="3">Nucleotidyltransferase domain-containing protein</fullName>
    </recommendedName>
</protein>
<reference evidence="1 2" key="1">
    <citation type="submission" date="2016-11" db="EMBL/GenBank/DDBJ databases">
        <authorList>
            <person name="Jaros S."/>
            <person name="Januszkiewicz K."/>
            <person name="Wedrychowicz H."/>
        </authorList>
    </citation>
    <scope>NUCLEOTIDE SEQUENCE [LARGE SCALE GENOMIC DNA]</scope>
    <source>
        <strain evidence="1 2">DSM 44523</strain>
    </source>
</reference>
<dbReference type="InterPro" id="IPR043519">
    <property type="entry name" value="NT_sf"/>
</dbReference>
<dbReference type="AlphaFoldDB" id="A0A1M5A9D7"/>
<dbReference type="SUPFAM" id="SSF81301">
    <property type="entry name" value="Nucleotidyltransferase"/>
    <property type="match status" value="1"/>
</dbReference>
<name>A0A1M5A9D7_STRHI</name>
<accession>A0A1M5A9D7</accession>
<proteinExistence type="predicted"/>
<dbReference type="EMBL" id="FQVN01000003">
    <property type="protein sequence ID" value="SHF26930.1"/>
    <property type="molecule type" value="Genomic_DNA"/>
</dbReference>
<gene>
    <name evidence="1" type="ORF">SAMN05444320_10326</name>
</gene>
<sequence>MSADPAELHARVEGVTEELRAWAGQRSDIRALALVGSHARSPGHATAESDVDIMVLTTRLSWYTDGTNRFPGTLELPPLRARQWGPVAERRLRHRATGLVVELNFATPDWAATEPAVDAGTLRVITDGLRALHDPHGLLARLVGTCRAVAGREGGNR</sequence>